<evidence type="ECO:0000313" key="4">
    <source>
        <dbReference type="Proteomes" id="UP001597252"/>
    </source>
</evidence>
<dbReference type="Gene3D" id="3.40.50.1110">
    <property type="entry name" value="SGNH hydrolase"/>
    <property type="match status" value="1"/>
</dbReference>
<name>A0ABW4EBW7_9LACO</name>
<evidence type="ECO:0000313" key="3">
    <source>
        <dbReference type="EMBL" id="MFD1486244.1"/>
    </source>
</evidence>
<accession>A0ABW4EBW7</accession>
<dbReference type="PANTHER" id="PTHR30383:SF27">
    <property type="entry name" value="SPORE GERMINATION LIPASE LIPC"/>
    <property type="match status" value="1"/>
</dbReference>
<keyword evidence="4" id="KW-1185">Reference proteome</keyword>
<dbReference type="InterPro" id="IPR051532">
    <property type="entry name" value="Ester_Hydrolysis_Enzymes"/>
</dbReference>
<dbReference type="SUPFAM" id="SSF52266">
    <property type="entry name" value="SGNH hydrolase"/>
    <property type="match status" value="1"/>
</dbReference>
<dbReference type="EMBL" id="JBHTON010000055">
    <property type="protein sequence ID" value="MFD1486244.1"/>
    <property type="molecule type" value="Genomic_DNA"/>
</dbReference>
<sequence length="284" mass="31040">MIKVKQTIRALLVVIAVAVVTFAGWQWFGPKVAATNLQGVTTKVQPLKLVGIGDSLTHGVGDATSSGGYVPLIKADLEASGQYDVSTANFGVTGNTAKQVQRRLDTQSKLQQAVKQADVITLTVGGNDLMAVLQKHFFDISAGDVDRGNAQFQKRLNKLLTTMRQANPDAPIYVFGIYNPFYVYFPKLTAMTTSVRAWNQATQKTLAKHSQAYYVDIDAVLTKGGTTASKATKASLKQALAGDEEANPLIFSEDHFHPNNAGYAQMTKQLWTKMQQTRSTWEHE</sequence>
<dbReference type="PANTHER" id="PTHR30383">
    <property type="entry name" value="THIOESTERASE 1/PROTEASE 1/LYSOPHOSPHOLIPASE L1"/>
    <property type="match status" value="1"/>
</dbReference>
<organism evidence="3 4">
    <name type="scientific">Lacticaseibacillus baoqingensis</name>
    <dbReference type="NCBI Taxonomy" id="2486013"/>
    <lineage>
        <taxon>Bacteria</taxon>
        <taxon>Bacillati</taxon>
        <taxon>Bacillota</taxon>
        <taxon>Bacilli</taxon>
        <taxon>Lactobacillales</taxon>
        <taxon>Lactobacillaceae</taxon>
        <taxon>Lacticaseibacillus</taxon>
    </lineage>
</organism>
<dbReference type="CDD" id="cd04506">
    <property type="entry name" value="SGNH_hydrolase_YpmR_like"/>
    <property type="match status" value="1"/>
</dbReference>
<dbReference type="RefSeq" id="WP_125751943.1">
    <property type="nucleotide sequence ID" value="NZ_JBHTON010000055.1"/>
</dbReference>
<dbReference type="Pfam" id="PF13472">
    <property type="entry name" value="Lipase_GDSL_2"/>
    <property type="match status" value="1"/>
</dbReference>
<proteinExistence type="predicted"/>
<keyword evidence="1" id="KW-1133">Transmembrane helix</keyword>
<reference evidence="4" key="1">
    <citation type="journal article" date="2019" name="Int. J. Syst. Evol. Microbiol.">
        <title>The Global Catalogue of Microorganisms (GCM) 10K type strain sequencing project: providing services to taxonomists for standard genome sequencing and annotation.</title>
        <authorList>
            <consortium name="The Broad Institute Genomics Platform"/>
            <consortium name="The Broad Institute Genome Sequencing Center for Infectious Disease"/>
            <person name="Wu L."/>
            <person name="Ma J."/>
        </authorList>
    </citation>
    <scope>NUCLEOTIDE SEQUENCE [LARGE SCALE GENOMIC DNA]</scope>
    <source>
        <strain evidence="4">CCM 8903</strain>
    </source>
</reference>
<keyword evidence="3" id="KW-0378">Hydrolase</keyword>
<dbReference type="Proteomes" id="UP001597252">
    <property type="component" value="Unassembled WGS sequence"/>
</dbReference>
<evidence type="ECO:0000256" key="1">
    <source>
        <dbReference type="SAM" id="Phobius"/>
    </source>
</evidence>
<feature type="domain" description="SGNH hydrolase-type esterase" evidence="2">
    <location>
        <begin position="52"/>
        <end position="264"/>
    </location>
</feature>
<dbReference type="InterPro" id="IPR036514">
    <property type="entry name" value="SGNH_hydro_sf"/>
</dbReference>
<keyword evidence="1" id="KW-0472">Membrane</keyword>
<dbReference type="InterPro" id="IPR013830">
    <property type="entry name" value="SGNH_hydro"/>
</dbReference>
<protein>
    <submittedName>
        <fullName evidence="3">SGNH/GDSL hydrolase family protein</fullName>
    </submittedName>
</protein>
<gene>
    <name evidence="3" type="ORF">ACFQ5J_13515</name>
</gene>
<evidence type="ECO:0000259" key="2">
    <source>
        <dbReference type="Pfam" id="PF13472"/>
    </source>
</evidence>
<feature type="transmembrane region" description="Helical" evidence="1">
    <location>
        <begin position="7"/>
        <end position="28"/>
    </location>
</feature>
<dbReference type="GO" id="GO:0016787">
    <property type="term" value="F:hydrolase activity"/>
    <property type="evidence" value="ECO:0007669"/>
    <property type="project" value="UniProtKB-KW"/>
</dbReference>
<comment type="caution">
    <text evidence="3">The sequence shown here is derived from an EMBL/GenBank/DDBJ whole genome shotgun (WGS) entry which is preliminary data.</text>
</comment>
<keyword evidence="1" id="KW-0812">Transmembrane</keyword>